<keyword evidence="2 6" id="KW-0808">Transferase</keyword>
<dbReference type="InterPro" id="IPR011611">
    <property type="entry name" value="PfkB_dom"/>
</dbReference>
<sequence length="364" mass="38295">MAPAGSASDDRAAVSGVGRSDRGSFDTPVWIAGYGHGNDRVGRVVGVTDLVTFGETMLRLSPPRGDRLETAREFDVQAGGAESNVAVGAARLAADAAWLSKLPDSPLGRRVVGELRSHGVRTGVAWADPAGSRVGTYYLEHGGEPRGTDVIYDRADAAITTVEPAELPTGVFESATHFHTTGITPALSETTRETTTALLRAAGEADVTRSFDLNYRSKLWDRAAAREAYESLFEHVDVLFVPRRDARNVLDREGDAVEIAHGLASEHGFDCVVVTRGAEGAVALRDGSVEKQGVFDADTHDAIGTGDAFVAGFLAKRIAGGDVAAALEWAAATAALKRTVDGDLAVVTPDEVERVADGESGIDR</sequence>
<feature type="region of interest" description="Disordered" evidence="4">
    <location>
        <begin position="1"/>
        <end position="22"/>
    </location>
</feature>
<dbReference type="InterPro" id="IPR029056">
    <property type="entry name" value="Ribokinase-like"/>
</dbReference>
<dbReference type="EMBL" id="JAGGKQ010000006">
    <property type="protein sequence ID" value="MBP1922231.1"/>
    <property type="molecule type" value="Genomic_DNA"/>
</dbReference>
<dbReference type="PANTHER" id="PTHR43320">
    <property type="entry name" value="SUGAR KINASE"/>
    <property type="match status" value="1"/>
</dbReference>
<dbReference type="InterPro" id="IPR052700">
    <property type="entry name" value="Carb_kinase_PfkB-like"/>
</dbReference>
<dbReference type="SUPFAM" id="SSF53613">
    <property type="entry name" value="Ribokinase-like"/>
    <property type="match status" value="1"/>
</dbReference>
<dbReference type="NCBIfam" id="NF041332">
    <property type="entry name" value="KDG_KDGal_kin_Halo"/>
    <property type="match status" value="1"/>
</dbReference>
<proteinExistence type="inferred from homology"/>
<evidence type="ECO:0000313" key="6">
    <source>
        <dbReference type="EMBL" id="MBP1922231.1"/>
    </source>
</evidence>
<dbReference type="PRINTS" id="PR00990">
    <property type="entry name" value="RIBOKINASE"/>
</dbReference>
<evidence type="ECO:0000256" key="3">
    <source>
        <dbReference type="ARBA" id="ARBA00022777"/>
    </source>
</evidence>
<comment type="caution">
    <text evidence="6">The sequence shown here is derived from an EMBL/GenBank/DDBJ whole genome shotgun (WGS) entry which is preliminary data.</text>
</comment>
<dbReference type="InterPro" id="IPR054871">
    <property type="entry name" value="KDG_KDGal_kin_Halo"/>
</dbReference>
<name>A0A8T4GFK3_9EURY</name>
<protein>
    <submittedName>
        <fullName evidence="6">2-dehydro-3-deoxygluconokinase</fullName>
        <ecNumber evidence="6">2.7.1.45</ecNumber>
    </submittedName>
</protein>
<gene>
    <name evidence="6" type="ORF">J2751_001237</name>
</gene>
<evidence type="ECO:0000259" key="5">
    <source>
        <dbReference type="Pfam" id="PF00294"/>
    </source>
</evidence>
<keyword evidence="3" id="KW-0418">Kinase</keyword>
<organism evidence="6 7">
    <name type="scientific">Halorubrum alkaliphilum</name>
    <dbReference type="NCBI Taxonomy" id="261290"/>
    <lineage>
        <taxon>Archaea</taxon>
        <taxon>Methanobacteriati</taxon>
        <taxon>Methanobacteriota</taxon>
        <taxon>Stenosarchaea group</taxon>
        <taxon>Halobacteria</taxon>
        <taxon>Halobacteriales</taxon>
        <taxon>Haloferacaceae</taxon>
        <taxon>Halorubrum</taxon>
    </lineage>
</organism>
<evidence type="ECO:0000256" key="4">
    <source>
        <dbReference type="SAM" id="MobiDB-lite"/>
    </source>
</evidence>
<dbReference type="GO" id="GO:0008673">
    <property type="term" value="F:2-dehydro-3-deoxygluconokinase activity"/>
    <property type="evidence" value="ECO:0007669"/>
    <property type="project" value="UniProtKB-EC"/>
</dbReference>
<dbReference type="AlphaFoldDB" id="A0A8T4GFK3"/>
<evidence type="ECO:0000256" key="1">
    <source>
        <dbReference type="ARBA" id="ARBA00010688"/>
    </source>
</evidence>
<dbReference type="Pfam" id="PF00294">
    <property type="entry name" value="PfkB"/>
    <property type="match status" value="1"/>
</dbReference>
<evidence type="ECO:0000313" key="7">
    <source>
        <dbReference type="Proteomes" id="UP000823588"/>
    </source>
</evidence>
<dbReference type="InterPro" id="IPR002139">
    <property type="entry name" value="Ribo/fructo_kinase"/>
</dbReference>
<dbReference type="Proteomes" id="UP000823588">
    <property type="component" value="Unassembled WGS sequence"/>
</dbReference>
<feature type="domain" description="Carbohydrate kinase PfkB" evidence="5">
    <location>
        <begin position="48"/>
        <end position="342"/>
    </location>
</feature>
<dbReference type="CDD" id="cd01166">
    <property type="entry name" value="KdgK"/>
    <property type="match status" value="1"/>
</dbReference>
<keyword evidence="7" id="KW-1185">Reference proteome</keyword>
<reference evidence="6" key="1">
    <citation type="submission" date="2021-03" db="EMBL/GenBank/DDBJ databases">
        <title>Genomic Encyclopedia of Type Strains, Phase IV (KMG-IV): sequencing the most valuable type-strain genomes for metagenomic binning, comparative biology and taxonomic classification.</title>
        <authorList>
            <person name="Goeker M."/>
        </authorList>
    </citation>
    <scope>NUCLEOTIDE SEQUENCE</scope>
    <source>
        <strain evidence="6">DSM 23564</strain>
    </source>
</reference>
<evidence type="ECO:0000256" key="2">
    <source>
        <dbReference type="ARBA" id="ARBA00022679"/>
    </source>
</evidence>
<dbReference type="Gene3D" id="3.40.1190.20">
    <property type="match status" value="1"/>
</dbReference>
<dbReference type="EC" id="2.7.1.45" evidence="6"/>
<comment type="similarity">
    <text evidence="1">Belongs to the carbohydrate kinase PfkB family.</text>
</comment>
<accession>A0A8T4GFK3</accession>
<dbReference type="PANTHER" id="PTHR43320:SF2">
    <property type="entry name" value="2-DEHYDRO-3-DEOXYGLUCONOKINASE_2-DEHYDRO-3-DEOXYGALACTONOKINASE"/>
    <property type="match status" value="1"/>
</dbReference>